<dbReference type="InterPro" id="IPR036259">
    <property type="entry name" value="MFS_trans_sf"/>
</dbReference>
<sequence length="434" mass="46741">MSSESDNVELANVPQVGLSMAQSLFILFVAFLGWMFAGSVMNVIPLAGRPAIISFLPESLPDSQIEGEVGKWFARYICAFLLGAATGGLLFGWLGDKIGRAKAMAASILCYSLITGVSYFATSLEQLFVLRFIACLGIGGMWPNGVALASEAWSEGSRPLLAGLIGTAANVGFVIVGLLAKYVRDVTIEDWRWVFALAGLPALLGVLAWFTLPESPRWLAQRNSSGDAKHTPSMTTVFKPPYLGITIIGICLGTIPLLGGWGTLNWTIPWADQVGGADDPKLKATISICRSTGATLGSLLGGWLASQFGRRSTYFVISFLSLACSGYLFWNLTPLSPTFTVWVFMLGFFGTIYFGWLPLYLPELFPTHIRATGSGVTFNFGRIVSAIGVLGTGALLNTFHGDYAQVGRWTHLIYLLGMIVILFAPDTTGKKLDD</sequence>
<evidence type="ECO:0000256" key="5">
    <source>
        <dbReference type="SAM" id="Phobius"/>
    </source>
</evidence>
<dbReference type="GO" id="GO:0005886">
    <property type="term" value="C:plasma membrane"/>
    <property type="evidence" value="ECO:0007669"/>
    <property type="project" value="TreeGrafter"/>
</dbReference>
<keyword evidence="8" id="KW-1185">Reference proteome</keyword>
<evidence type="ECO:0000256" key="3">
    <source>
        <dbReference type="ARBA" id="ARBA00022989"/>
    </source>
</evidence>
<dbReference type="RefSeq" id="WP_197534642.1">
    <property type="nucleotide sequence ID" value="NZ_CP036276.1"/>
</dbReference>
<accession>A0A517ZIP6</accession>
<dbReference type="Gene3D" id="1.20.1250.20">
    <property type="entry name" value="MFS general substrate transporter like domains"/>
    <property type="match status" value="2"/>
</dbReference>
<dbReference type="InterPro" id="IPR011701">
    <property type="entry name" value="MFS"/>
</dbReference>
<dbReference type="EMBL" id="CP036276">
    <property type="protein sequence ID" value="QDU42344.1"/>
    <property type="molecule type" value="Genomic_DNA"/>
</dbReference>
<keyword evidence="4 5" id="KW-0472">Membrane</keyword>
<feature type="transmembrane region" description="Helical" evidence="5">
    <location>
        <begin position="191"/>
        <end position="212"/>
    </location>
</feature>
<feature type="domain" description="Major facilitator superfamily (MFS) profile" evidence="6">
    <location>
        <begin position="26"/>
        <end position="429"/>
    </location>
</feature>
<comment type="subcellular location">
    <subcellularLocation>
        <location evidence="1">Membrane</location>
        <topology evidence="1">Multi-pass membrane protein</topology>
    </subcellularLocation>
</comment>
<feature type="transmembrane region" description="Helical" evidence="5">
    <location>
        <begin position="72"/>
        <end position="91"/>
    </location>
</feature>
<feature type="transmembrane region" description="Helical" evidence="5">
    <location>
        <begin position="103"/>
        <end position="122"/>
    </location>
</feature>
<feature type="transmembrane region" description="Helical" evidence="5">
    <location>
        <begin position="406"/>
        <end position="424"/>
    </location>
</feature>
<feature type="transmembrane region" description="Helical" evidence="5">
    <location>
        <begin position="128"/>
        <end position="148"/>
    </location>
</feature>
<evidence type="ECO:0000259" key="6">
    <source>
        <dbReference type="PROSITE" id="PS50850"/>
    </source>
</evidence>
<dbReference type="InterPro" id="IPR020846">
    <property type="entry name" value="MFS_dom"/>
</dbReference>
<dbReference type="GO" id="GO:0046943">
    <property type="term" value="F:carboxylic acid transmembrane transporter activity"/>
    <property type="evidence" value="ECO:0007669"/>
    <property type="project" value="TreeGrafter"/>
</dbReference>
<name>A0A517ZIP6_9PLAN</name>
<evidence type="ECO:0000256" key="1">
    <source>
        <dbReference type="ARBA" id="ARBA00004141"/>
    </source>
</evidence>
<evidence type="ECO:0000256" key="4">
    <source>
        <dbReference type="ARBA" id="ARBA00023136"/>
    </source>
</evidence>
<feature type="transmembrane region" description="Helical" evidence="5">
    <location>
        <begin position="160"/>
        <end position="179"/>
    </location>
</feature>
<keyword evidence="2 5" id="KW-0812">Transmembrane</keyword>
<gene>
    <name evidence="7" type="primary">naiP</name>
    <name evidence="7" type="ORF">Mal52_08000</name>
</gene>
<dbReference type="Pfam" id="PF07690">
    <property type="entry name" value="MFS_1"/>
    <property type="match status" value="1"/>
</dbReference>
<proteinExistence type="predicted"/>
<evidence type="ECO:0000313" key="7">
    <source>
        <dbReference type="EMBL" id="QDU42344.1"/>
    </source>
</evidence>
<reference evidence="7 8" key="1">
    <citation type="submission" date="2019-02" db="EMBL/GenBank/DDBJ databases">
        <title>Deep-cultivation of Planctomycetes and their phenomic and genomic characterization uncovers novel biology.</title>
        <authorList>
            <person name="Wiegand S."/>
            <person name="Jogler M."/>
            <person name="Boedeker C."/>
            <person name="Pinto D."/>
            <person name="Vollmers J."/>
            <person name="Rivas-Marin E."/>
            <person name="Kohn T."/>
            <person name="Peeters S.H."/>
            <person name="Heuer A."/>
            <person name="Rast P."/>
            <person name="Oberbeckmann S."/>
            <person name="Bunk B."/>
            <person name="Jeske O."/>
            <person name="Meyerdierks A."/>
            <person name="Storesund J.E."/>
            <person name="Kallscheuer N."/>
            <person name="Luecker S."/>
            <person name="Lage O.M."/>
            <person name="Pohl T."/>
            <person name="Merkel B.J."/>
            <person name="Hornburger P."/>
            <person name="Mueller R.-W."/>
            <person name="Bruemmer F."/>
            <person name="Labrenz M."/>
            <person name="Spormann A.M."/>
            <person name="Op den Camp H."/>
            <person name="Overmann J."/>
            <person name="Amann R."/>
            <person name="Jetten M.S.M."/>
            <person name="Mascher T."/>
            <person name="Medema M.H."/>
            <person name="Devos D.P."/>
            <person name="Kaster A.-K."/>
            <person name="Ovreas L."/>
            <person name="Rohde M."/>
            <person name="Galperin M.Y."/>
            <person name="Jogler C."/>
        </authorList>
    </citation>
    <scope>NUCLEOTIDE SEQUENCE [LARGE SCALE GENOMIC DNA]</scope>
    <source>
        <strain evidence="7 8">Mal52</strain>
    </source>
</reference>
<dbReference type="AlphaFoldDB" id="A0A517ZIP6"/>
<keyword evidence="3 5" id="KW-1133">Transmembrane helix</keyword>
<dbReference type="PROSITE" id="PS50850">
    <property type="entry name" value="MFS"/>
    <property type="match status" value="1"/>
</dbReference>
<organism evidence="7 8">
    <name type="scientific">Symmachiella dynata</name>
    <dbReference type="NCBI Taxonomy" id="2527995"/>
    <lineage>
        <taxon>Bacteria</taxon>
        <taxon>Pseudomonadati</taxon>
        <taxon>Planctomycetota</taxon>
        <taxon>Planctomycetia</taxon>
        <taxon>Planctomycetales</taxon>
        <taxon>Planctomycetaceae</taxon>
        <taxon>Symmachiella</taxon>
    </lineage>
</organism>
<feature type="transmembrane region" description="Helical" evidence="5">
    <location>
        <begin position="312"/>
        <end position="333"/>
    </location>
</feature>
<dbReference type="Proteomes" id="UP000319383">
    <property type="component" value="Chromosome"/>
</dbReference>
<feature type="transmembrane region" description="Helical" evidence="5">
    <location>
        <begin position="380"/>
        <end position="400"/>
    </location>
</feature>
<feature type="transmembrane region" description="Helical" evidence="5">
    <location>
        <begin position="339"/>
        <end position="359"/>
    </location>
</feature>
<dbReference type="KEGG" id="sdyn:Mal52_08000"/>
<feature type="transmembrane region" description="Helical" evidence="5">
    <location>
        <begin position="242"/>
        <end position="264"/>
    </location>
</feature>
<dbReference type="SUPFAM" id="SSF103473">
    <property type="entry name" value="MFS general substrate transporter"/>
    <property type="match status" value="1"/>
</dbReference>
<dbReference type="PANTHER" id="PTHR23508:SF10">
    <property type="entry name" value="CARBOXYLIC ACID TRANSPORTER PROTEIN HOMOLOG"/>
    <property type="match status" value="1"/>
</dbReference>
<evidence type="ECO:0000256" key="2">
    <source>
        <dbReference type="ARBA" id="ARBA00022692"/>
    </source>
</evidence>
<dbReference type="PANTHER" id="PTHR23508">
    <property type="entry name" value="CARBOXYLIC ACID TRANSPORTER PROTEIN HOMOLOG"/>
    <property type="match status" value="1"/>
</dbReference>
<evidence type="ECO:0000313" key="8">
    <source>
        <dbReference type="Proteomes" id="UP000319383"/>
    </source>
</evidence>
<protein>
    <submittedName>
        <fullName evidence="7">Niacin/nicotinamide transporter NaiP</fullName>
    </submittedName>
</protein>
<feature type="transmembrane region" description="Helical" evidence="5">
    <location>
        <begin position="24"/>
        <end position="52"/>
    </location>
</feature>